<dbReference type="PROSITE" id="PS00107">
    <property type="entry name" value="PROTEIN_KINASE_ATP"/>
    <property type="match status" value="1"/>
</dbReference>
<evidence type="ECO:0000256" key="7">
    <source>
        <dbReference type="ARBA" id="ARBA00022741"/>
    </source>
</evidence>
<gene>
    <name evidence="17" type="ORF">E3N88_39113</name>
</gene>
<evidence type="ECO:0000256" key="3">
    <source>
        <dbReference type="ARBA" id="ARBA00022527"/>
    </source>
</evidence>
<dbReference type="Gene3D" id="1.10.510.10">
    <property type="entry name" value="Transferase(Phosphotransferase) domain 1"/>
    <property type="match status" value="2"/>
</dbReference>
<keyword evidence="6 15" id="KW-0732">Signal</keyword>
<evidence type="ECO:0000256" key="13">
    <source>
        <dbReference type="ARBA" id="ARBA00048679"/>
    </source>
</evidence>
<evidence type="ECO:0000256" key="5">
    <source>
        <dbReference type="ARBA" id="ARBA00022692"/>
    </source>
</evidence>
<dbReference type="EMBL" id="SZYD01000018">
    <property type="protein sequence ID" value="KAD2805736.1"/>
    <property type="molecule type" value="Genomic_DNA"/>
</dbReference>
<feature type="signal peptide" evidence="15">
    <location>
        <begin position="1"/>
        <end position="20"/>
    </location>
</feature>
<dbReference type="EC" id="2.7.11.1" evidence="2"/>
<dbReference type="InterPro" id="IPR000719">
    <property type="entry name" value="Prot_kinase_dom"/>
</dbReference>
<dbReference type="Proteomes" id="UP000326396">
    <property type="component" value="Linkage Group LG8"/>
</dbReference>
<evidence type="ECO:0000256" key="6">
    <source>
        <dbReference type="ARBA" id="ARBA00022729"/>
    </source>
</evidence>
<dbReference type="FunFam" id="3.30.200.20:FF:000178">
    <property type="entry name" value="serine/threonine-protein kinase PBS1-like"/>
    <property type="match status" value="1"/>
</dbReference>
<dbReference type="InterPro" id="IPR025287">
    <property type="entry name" value="WAK_GUB"/>
</dbReference>
<feature type="chain" id="PRO_5024417908" description="non-specific serine/threonine protein kinase" evidence="15">
    <location>
        <begin position="21"/>
        <end position="548"/>
    </location>
</feature>
<feature type="binding site" evidence="14">
    <location>
        <position position="338"/>
    </location>
    <ligand>
        <name>ATP</name>
        <dbReference type="ChEBI" id="CHEBI:30616"/>
    </ligand>
</feature>
<protein>
    <recommendedName>
        <fullName evidence="2">non-specific serine/threonine protein kinase</fullName>
        <ecNumber evidence="2">2.7.11.1</ecNumber>
    </recommendedName>
</protein>
<keyword evidence="10" id="KW-0472">Membrane</keyword>
<dbReference type="Pfam" id="PF13947">
    <property type="entry name" value="GUB_WAK_bind"/>
    <property type="match status" value="1"/>
</dbReference>
<evidence type="ECO:0000256" key="4">
    <source>
        <dbReference type="ARBA" id="ARBA00022679"/>
    </source>
</evidence>
<dbReference type="Pfam" id="PF07714">
    <property type="entry name" value="PK_Tyr_Ser-Thr"/>
    <property type="match status" value="1"/>
</dbReference>
<proteinExistence type="predicted"/>
<keyword evidence="18" id="KW-1185">Reference proteome</keyword>
<accession>A0A5N6LVW0</accession>
<dbReference type="PANTHER" id="PTHR27009">
    <property type="entry name" value="RUST RESISTANCE KINASE LR10-RELATED"/>
    <property type="match status" value="1"/>
</dbReference>
<keyword evidence="4" id="KW-0808">Transferase</keyword>
<dbReference type="SUPFAM" id="SSF56112">
    <property type="entry name" value="Protein kinase-like (PK-like)"/>
    <property type="match status" value="1"/>
</dbReference>
<evidence type="ECO:0000256" key="8">
    <source>
        <dbReference type="ARBA" id="ARBA00022840"/>
    </source>
</evidence>
<keyword evidence="3" id="KW-0723">Serine/threonine-protein kinase</keyword>
<evidence type="ECO:0000256" key="14">
    <source>
        <dbReference type="PROSITE-ProRule" id="PRU10141"/>
    </source>
</evidence>
<feature type="domain" description="Protein kinase" evidence="16">
    <location>
        <begin position="310"/>
        <end position="548"/>
    </location>
</feature>
<dbReference type="InterPro" id="IPR011009">
    <property type="entry name" value="Kinase-like_dom_sf"/>
</dbReference>
<evidence type="ECO:0000256" key="10">
    <source>
        <dbReference type="ARBA" id="ARBA00023136"/>
    </source>
</evidence>
<dbReference type="OrthoDB" id="4062651at2759"/>
<organism evidence="17 18">
    <name type="scientific">Mikania micrantha</name>
    <name type="common">bitter vine</name>
    <dbReference type="NCBI Taxonomy" id="192012"/>
    <lineage>
        <taxon>Eukaryota</taxon>
        <taxon>Viridiplantae</taxon>
        <taxon>Streptophyta</taxon>
        <taxon>Embryophyta</taxon>
        <taxon>Tracheophyta</taxon>
        <taxon>Spermatophyta</taxon>
        <taxon>Magnoliopsida</taxon>
        <taxon>eudicotyledons</taxon>
        <taxon>Gunneridae</taxon>
        <taxon>Pentapetalae</taxon>
        <taxon>asterids</taxon>
        <taxon>campanulids</taxon>
        <taxon>Asterales</taxon>
        <taxon>Asteraceae</taxon>
        <taxon>Asteroideae</taxon>
        <taxon>Heliantheae alliance</taxon>
        <taxon>Eupatorieae</taxon>
        <taxon>Mikania</taxon>
    </lineage>
</organism>
<evidence type="ECO:0000256" key="2">
    <source>
        <dbReference type="ARBA" id="ARBA00012513"/>
    </source>
</evidence>
<comment type="subcellular location">
    <subcellularLocation>
        <location evidence="1">Membrane</location>
        <topology evidence="1">Single-pass type I membrane protein</topology>
    </subcellularLocation>
</comment>
<evidence type="ECO:0000313" key="18">
    <source>
        <dbReference type="Proteomes" id="UP000326396"/>
    </source>
</evidence>
<keyword evidence="9" id="KW-1133">Transmembrane helix</keyword>
<keyword evidence="5" id="KW-0812">Transmembrane</keyword>
<dbReference type="GO" id="GO:0004674">
    <property type="term" value="F:protein serine/threonine kinase activity"/>
    <property type="evidence" value="ECO:0007669"/>
    <property type="project" value="UniProtKB-KW"/>
</dbReference>
<dbReference type="InterPro" id="IPR001245">
    <property type="entry name" value="Ser-Thr/Tyr_kinase_cat_dom"/>
</dbReference>
<dbReference type="GO" id="GO:0005524">
    <property type="term" value="F:ATP binding"/>
    <property type="evidence" value="ECO:0007669"/>
    <property type="project" value="UniProtKB-UniRule"/>
</dbReference>
<comment type="caution">
    <text evidence="17">The sequence shown here is derived from an EMBL/GenBank/DDBJ whole genome shotgun (WGS) entry which is preliminary data.</text>
</comment>
<name>A0A5N6LVW0_9ASTR</name>
<sequence length="548" mass="61040">MVILATVIHFAILQCQETQPYDICRQVVHCGAIDFKYPFWGLNRPKYCGHPGFQLTCHANVTLLVLESVSYRVLNIDTSTHTVTIARNDMWSTLCPQYLHNTTYDSTLFNNNNFGQQNASLYYTCPGNIQLCHLNGTRSHHYFYHTGSIADVSNMLVQCGNYITLPVDRSADRFASVNASTGDLRSAFTASFNLQWMAYNDECDTCIQSNGHCGSNSTSPELFACYCAAGSFSSICSITNESGGGSKGANLKLIIGSLFAVFVLLCRKSRLRSTPKGREAANDQIELFTRNYGSLAPKRYKYSKIKKITNSFQDKLGQGGYGSVYKGQLSDGHLVAVKLLSETTGDGEDFINEIESISRTSHVNIVTLLGFCIEGTKRALIYEFVPNGSLDKFLCCDDSHLNWNTLFQIAKGIARGLESLGGASHKSDVYSYGMLVLEMIGTRKHNKVSTSEAFFPDWIYKQVEVGSDLKEYGVKTEGEVELARKMMMVGLWCIQYHPSDRPSIDKVVEMLEGSFESLQVPPRRFWASPTSSNQCISHLETWNSVSEK</sequence>
<evidence type="ECO:0000259" key="16">
    <source>
        <dbReference type="PROSITE" id="PS50011"/>
    </source>
</evidence>
<evidence type="ECO:0000256" key="15">
    <source>
        <dbReference type="SAM" id="SignalP"/>
    </source>
</evidence>
<dbReference type="GO" id="GO:0016020">
    <property type="term" value="C:membrane"/>
    <property type="evidence" value="ECO:0007669"/>
    <property type="project" value="UniProtKB-SubCell"/>
</dbReference>
<evidence type="ECO:0000256" key="12">
    <source>
        <dbReference type="ARBA" id="ARBA00047899"/>
    </source>
</evidence>
<dbReference type="InterPro" id="IPR032872">
    <property type="entry name" value="WAK_assoc_C"/>
</dbReference>
<dbReference type="InterPro" id="IPR017441">
    <property type="entry name" value="Protein_kinase_ATP_BS"/>
</dbReference>
<evidence type="ECO:0000256" key="1">
    <source>
        <dbReference type="ARBA" id="ARBA00004479"/>
    </source>
</evidence>
<evidence type="ECO:0000256" key="9">
    <source>
        <dbReference type="ARBA" id="ARBA00022989"/>
    </source>
</evidence>
<comment type="catalytic activity">
    <reaction evidence="13">
        <text>L-seryl-[protein] + ATP = O-phospho-L-seryl-[protein] + ADP + H(+)</text>
        <dbReference type="Rhea" id="RHEA:17989"/>
        <dbReference type="Rhea" id="RHEA-COMP:9863"/>
        <dbReference type="Rhea" id="RHEA-COMP:11604"/>
        <dbReference type="ChEBI" id="CHEBI:15378"/>
        <dbReference type="ChEBI" id="CHEBI:29999"/>
        <dbReference type="ChEBI" id="CHEBI:30616"/>
        <dbReference type="ChEBI" id="CHEBI:83421"/>
        <dbReference type="ChEBI" id="CHEBI:456216"/>
        <dbReference type="EC" id="2.7.11.1"/>
    </reaction>
</comment>
<dbReference type="AlphaFoldDB" id="A0A5N6LVW0"/>
<dbReference type="PROSITE" id="PS50011">
    <property type="entry name" value="PROTEIN_KINASE_DOM"/>
    <property type="match status" value="1"/>
</dbReference>
<evidence type="ECO:0000256" key="11">
    <source>
        <dbReference type="ARBA" id="ARBA00023180"/>
    </source>
</evidence>
<keyword evidence="3" id="KW-0418">Kinase</keyword>
<keyword evidence="8 14" id="KW-0067">ATP-binding</keyword>
<evidence type="ECO:0000313" key="17">
    <source>
        <dbReference type="EMBL" id="KAD2805736.1"/>
    </source>
</evidence>
<reference evidence="17 18" key="1">
    <citation type="submission" date="2019-05" db="EMBL/GenBank/DDBJ databases">
        <title>Mikania micrantha, genome provides insights into the molecular mechanism of rapid growth.</title>
        <authorList>
            <person name="Liu B."/>
        </authorList>
    </citation>
    <scope>NUCLEOTIDE SEQUENCE [LARGE SCALE GENOMIC DNA]</scope>
    <source>
        <strain evidence="17">NLD-2019</strain>
        <tissue evidence="17">Leaf</tissue>
    </source>
</reference>
<dbReference type="GO" id="GO:0030247">
    <property type="term" value="F:polysaccharide binding"/>
    <property type="evidence" value="ECO:0007669"/>
    <property type="project" value="InterPro"/>
</dbReference>
<comment type="catalytic activity">
    <reaction evidence="12">
        <text>L-threonyl-[protein] + ATP = O-phospho-L-threonyl-[protein] + ADP + H(+)</text>
        <dbReference type="Rhea" id="RHEA:46608"/>
        <dbReference type="Rhea" id="RHEA-COMP:11060"/>
        <dbReference type="Rhea" id="RHEA-COMP:11605"/>
        <dbReference type="ChEBI" id="CHEBI:15378"/>
        <dbReference type="ChEBI" id="CHEBI:30013"/>
        <dbReference type="ChEBI" id="CHEBI:30616"/>
        <dbReference type="ChEBI" id="CHEBI:61977"/>
        <dbReference type="ChEBI" id="CHEBI:456216"/>
        <dbReference type="EC" id="2.7.11.1"/>
    </reaction>
</comment>
<keyword evidence="11" id="KW-0325">Glycoprotein</keyword>
<dbReference type="Pfam" id="PF14380">
    <property type="entry name" value="WAK_assoc"/>
    <property type="match status" value="1"/>
</dbReference>
<keyword evidence="7 14" id="KW-0547">Nucleotide-binding</keyword>
<dbReference type="InterPro" id="IPR045874">
    <property type="entry name" value="LRK10/LRL21-25-like"/>
</dbReference>